<evidence type="ECO:0000313" key="4">
    <source>
        <dbReference type="EMBL" id="SDT23846.1"/>
    </source>
</evidence>
<keyword evidence="1 2" id="KW-0732">Signal</keyword>
<protein>
    <submittedName>
        <fullName evidence="4">Nucleoside-binding protein</fullName>
    </submittedName>
</protein>
<keyword evidence="5" id="KW-1185">Reference proteome</keyword>
<dbReference type="PANTHER" id="PTHR43208">
    <property type="entry name" value="ABC TRANSPORTER SUBSTRATE-BINDING PROTEIN"/>
    <property type="match status" value="1"/>
</dbReference>
<evidence type="ECO:0000256" key="2">
    <source>
        <dbReference type="SAM" id="SignalP"/>
    </source>
</evidence>
<dbReference type="SUPFAM" id="SSF53822">
    <property type="entry name" value="Periplasmic binding protein-like I"/>
    <property type="match status" value="1"/>
</dbReference>
<feature type="domain" description="ABC transporter substrate-binding protein PnrA-like" evidence="3">
    <location>
        <begin position="44"/>
        <end position="230"/>
    </location>
</feature>
<dbReference type="InterPro" id="IPR028082">
    <property type="entry name" value="Peripla_BP_I"/>
</dbReference>
<dbReference type="InterPro" id="IPR052910">
    <property type="entry name" value="ABC-Purine-Binding"/>
</dbReference>
<reference evidence="5" key="1">
    <citation type="submission" date="2016-10" db="EMBL/GenBank/DDBJ databases">
        <authorList>
            <person name="Varghese N."/>
            <person name="Submissions S."/>
        </authorList>
    </citation>
    <scope>NUCLEOTIDE SEQUENCE [LARGE SCALE GENOMIC DNA]</scope>
    <source>
        <strain evidence="5">GAS369</strain>
    </source>
</reference>
<name>A0A1H1YRW6_9BRAD</name>
<sequence>MTFPFNSISYAVCRAAVISALAVISSPSLAQEAAASKQVTIGLIEEARPDVNPWAVAWHESVEAMKRKDPSLKVIETYDAFDPVRAEPVARQMIDAGVNVVGLTTFVLTDVAKNLSTDFPKVPMVAATFGVTRQPNLSSVTASYLEIGYANCWLLTKLSKDGRLGVVGAKKAPFETEQLEGCKLGATAANPSAQITLVNTNSFTDTQANREQVKSLLDQGIQNIFLISGTSDLVGGLRLCESSKAHCALIGGDRRWAPTATVTNVMLDFGVVLADLVDQQRTGIIKAKSFDLTFGNGGLKVPDFKGIDAVNPELEKGFQAMVADLASEKISLPDSKSHPGMR</sequence>
<dbReference type="Pfam" id="PF02608">
    <property type="entry name" value="Bmp"/>
    <property type="match status" value="1"/>
</dbReference>
<accession>A0A1H1YRW6</accession>
<dbReference type="EMBL" id="LT629750">
    <property type="protein sequence ID" value="SDT23846.1"/>
    <property type="molecule type" value="Genomic_DNA"/>
</dbReference>
<evidence type="ECO:0000313" key="5">
    <source>
        <dbReference type="Proteomes" id="UP000243904"/>
    </source>
</evidence>
<dbReference type="PANTHER" id="PTHR43208:SF1">
    <property type="entry name" value="ABC TRANSPORTER SUBSTRATE-BINDING PROTEIN"/>
    <property type="match status" value="1"/>
</dbReference>
<evidence type="ECO:0000259" key="3">
    <source>
        <dbReference type="Pfam" id="PF02608"/>
    </source>
</evidence>
<feature type="signal peptide" evidence="2">
    <location>
        <begin position="1"/>
        <end position="30"/>
    </location>
</feature>
<dbReference type="RefSeq" id="WP_100384768.1">
    <property type="nucleotide sequence ID" value="NZ_LT629750.1"/>
</dbReference>
<dbReference type="Proteomes" id="UP000243904">
    <property type="component" value="Chromosome I"/>
</dbReference>
<dbReference type="InterPro" id="IPR003760">
    <property type="entry name" value="PnrA-like"/>
</dbReference>
<organism evidence="4 5">
    <name type="scientific">Bradyrhizobium canariense</name>
    <dbReference type="NCBI Taxonomy" id="255045"/>
    <lineage>
        <taxon>Bacteria</taxon>
        <taxon>Pseudomonadati</taxon>
        <taxon>Pseudomonadota</taxon>
        <taxon>Alphaproteobacteria</taxon>
        <taxon>Hyphomicrobiales</taxon>
        <taxon>Nitrobacteraceae</taxon>
        <taxon>Bradyrhizobium</taxon>
    </lineage>
</organism>
<dbReference type="GO" id="GO:0005886">
    <property type="term" value="C:plasma membrane"/>
    <property type="evidence" value="ECO:0007669"/>
    <property type="project" value="InterPro"/>
</dbReference>
<gene>
    <name evidence="4" type="ORF">SAMN05444158_4966</name>
</gene>
<proteinExistence type="predicted"/>
<evidence type="ECO:0000256" key="1">
    <source>
        <dbReference type="ARBA" id="ARBA00022729"/>
    </source>
</evidence>
<dbReference type="Gene3D" id="3.40.50.2300">
    <property type="match status" value="2"/>
</dbReference>
<feature type="chain" id="PRO_5009266891" evidence="2">
    <location>
        <begin position="31"/>
        <end position="342"/>
    </location>
</feature>
<dbReference type="AlphaFoldDB" id="A0A1H1YRW6"/>